<dbReference type="RefSeq" id="WP_013779466.1">
    <property type="nucleotide sequence ID" value="NC_015519.1"/>
</dbReference>
<name>F4LTV0_TEPAE</name>
<dbReference type="STRING" id="1209989.TepRe1_2446"/>
<dbReference type="KEGG" id="tep:TepRe1_2446"/>
<protein>
    <recommendedName>
        <fullName evidence="3">rRNA biogenesis protein rrp5</fullName>
    </recommendedName>
</protein>
<evidence type="ECO:0000313" key="2">
    <source>
        <dbReference type="Proteomes" id="UP000010802"/>
    </source>
</evidence>
<dbReference type="Proteomes" id="UP000010802">
    <property type="component" value="Chromosome"/>
</dbReference>
<proteinExistence type="predicted"/>
<dbReference type="PATRIC" id="fig|1209989.3.peg.3019"/>
<keyword evidence="2" id="KW-1185">Reference proteome</keyword>
<evidence type="ECO:0008006" key="3">
    <source>
        <dbReference type="Google" id="ProtNLM"/>
    </source>
</evidence>
<sequence length="93" mass="10209">MSKMKLALDVVENLRSLADSIEALTDVVEGNEPKEKVEDNLPTLEQVRAKLAALTQSGKQAEVKALITKYGAKKLSEIPEDKYPELLKDAEGI</sequence>
<dbReference type="OrthoDB" id="1667378at2"/>
<dbReference type="KEGG" id="tae:TepiRe1_2630"/>
<evidence type="ECO:0000313" key="1">
    <source>
        <dbReference type="EMBL" id="CCP27497.1"/>
    </source>
</evidence>
<dbReference type="eggNOG" id="ENOG5031M4X">
    <property type="taxonomic scope" value="Bacteria"/>
</dbReference>
<accession>F4LTV0</accession>
<dbReference type="EMBL" id="HF563609">
    <property type="protein sequence ID" value="CCP27497.1"/>
    <property type="molecule type" value="Genomic_DNA"/>
</dbReference>
<dbReference type="HOGENOM" id="CLU_138436_3_0_9"/>
<reference evidence="2" key="1">
    <citation type="journal article" date="2013" name="Genome Announc.">
        <title>First genome sequence of a syntrophic acetate-oxidizing bacterium, Tepidanaerobacter acetatoxydans strain Re1.</title>
        <authorList>
            <person name="Manzoor S."/>
            <person name="Bongcam-Rudloff E."/>
            <person name="Schnurer A."/>
            <person name="Muller B."/>
        </authorList>
    </citation>
    <scope>NUCLEOTIDE SEQUENCE [LARGE SCALE GENOMIC DNA]</scope>
    <source>
        <strain evidence="2">Re1</strain>
    </source>
</reference>
<dbReference type="AlphaFoldDB" id="F4LTV0"/>
<accession>L0S6N4</accession>
<organism evidence="1 2">
    <name type="scientific">Tepidanaerobacter acetatoxydans (strain DSM 21804 / JCM 16047 / Re1)</name>
    <dbReference type="NCBI Taxonomy" id="1209989"/>
    <lineage>
        <taxon>Bacteria</taxon>
        <taxon>Bacillati</taxon>
        <taxon>Bacillota</taxon>
        <taxon>Clostridia</taxon>
        <taxon>Thermosediminibacterales</taxon>
        <taxon>Tepidanaerobacteraceae</taxon>
        <taxon>Tepidanaerobacter</taxon>
    </lineage>
</organism>
<gene>
    <name evidence="1" type="ordered locus">TEPIRE1_2630</name>
</gene>